<organism evidence="5 6">
    <name type="scientific">Carnegiea gigantea</name>
    <dbReference type="NCBI Taxonomy" id="171969"/>
    <lineage>
        <taxon>Eukaryota</taxon>
        <taxon>Viridiplantae</taxon>
        <taxon>Streptophyta</taxon>
        <taxon>Embryophyta</taxon>
        <taxon>Tracheophyta</taxon>
        <taxon>Spermatophyta</taxon>
        <taxon>Magnoliopsida</taxon>
        <taxon>eudicotyledons</taxon>
        <taxon>Gunneridae</taxon>
        <taxon>Pentapetalae</taxon>
        <taxon>Caryophyllales</taxon>
        <taxon>Cactineae</taxon>
        <taxon>Cactaceae</taxon>
        <taxon>Cactoideae</taxon>
        <taxon>Echinocereeae</taxon>
        <taxon>Carnegiea</taxon>
    </lineage>
</organism>
<evidence type="ECO:0000313" key="5">
    <source>
        <dbReference type="EMBL" id="KAJ8443910.1"/>
    </source>
</evidence>
<evidence type="ECO:0000256" key="1">
    <source>
        <dbReference type="ARBA" id="ARBA00007365"/>
    </source>
</evidence>
<dbReference type="OrthoDB" id="193499at2759"/>
<proteinExistence type="inferred from homology"/>
<keyword evidence="3" id="KW-0812">Transmembrane</keyword>
<dbReference type="GO" id="GO:0006457">
    <property type="term" value="P:protein folding"/>
    <property type="evidence" value="ECO:0007669"/>
    <property type="project" value="TreeGrafter"/>
</dbReference>
<evidence type="ECO:0000259" key="4">
    <source>
        <dbReference type="PROSITE" id="PS50072"/>
    </source>
</evidence>
<dbReference type="InterPro" id="IPR002130">
    <property type="entry name" value="Cyclophilin-type_PPIase_dom"/>
</dbReference>
<dbReference type="Pfam" id="PF00160">
    <property type="entry name" value="Pro_isomerase"/>
    <property type="match status" value="1"/>
</dbReference>
<dbReference type="GO" id="GO:0003755">
    <property type="term" value="F:peptidyl-prolyl cis-trans isomerase activity"/>
    <property type="evidence" value="ECO:0007669"/>
    <property type="project" value="InterPro"/>
</dbReference>
<dbReference type="PANTHER" id="PTHR11071:SF562">
    <property type="entry name" value="PEPTIDYL-PROLYL CIS-TRANS ISOMERASE CYP19-4"/>
    <property type="match status" value="1"/>
</dbReference>
<dbReference type="Proteomes" id="UP001153076">
    <property type="component" value="Unassembled WGS sequence"/>
</dbReference>
<reference evidence="5" key="1">
    <citation type="submission" date="2022-04" db="EMBL/GenBank/DDBJ databases">
        <title>Carnegiea gigantea Genome sequencing and assembly v2.</title>
        <authorList>
            <person name="Copetti D."/>
            <person name="Sanderson M.J."/>
            <person name="Burquez A."/>
            <person name="Wojciechowski M.F."/>
        </authorList>
    </citation>
    <scope>NUCLEOTIDE SEQUENCE</scope>
    <source>
        <strain evidence="5">SGP5-SGP5p</strain>
        <tissue evidence="5">Aerial part</tissue>
    </source>
</reference>
<dbReference type="Gene3D" id="2.40.100.10">
    <property type="entry name" value="Cyclophilin-like"/>
    <property type="match status" value="2"/>
</dbReference>
<sequence length="209" mass="22655">MGMGKMIVSAALLWIIALFGTLIVVLNHLNDSKPSHSHVHEVGGLHREDEDLQGGMERTGNSFQVKLSDDPLKEVTHRVYFDIEIDGKPAGRIVMGLFGKTVPKTVGGDFTIGDGRGGESIYGERFADENFKLKHTGPGFLSMANSGPDTNGSQFFITTVKASWLDGRHVVFGKVLFGMDVVHKIESQGTENGTPKRKILISNSGEMAA</sequence>
<dbReference type="GO" id="GO:0005737">
    <property type="term" value="C:cytoplasm"/>
    <property type="evidence" value="ECO:0007669"/>
    <property type="project" value="TreeGrafter"/>
</dbReference>
<dbReference type="GO" id="GO:0016018">
    <property type="term" value="F:cyclosporin A binding"/>
    <property type="evidence" value="ECO:0007669"/>
    <property type="project" value="TreeGrafter"/>
</dbReference>
<comment type="similarity">
    <text evidence="1">Belongs to the cyclophilin-type PPIase family.</text>
</comment>
<dbReference type="AlphaFoldDB" id="A0A9Q1QKZ9"/>
<feature type="transmembrane region" description="Helical" evidence="3">
    <location>
        <begin position="6"/>
        <end position="26"/>
    </location>
</feature>
<protein>
    <recommendedName>
        <fullName evidence="4">PPIase cyclophilin-type domain-containing protein</fullName>
    </recommendedName>
</protein>
<evidence type="ECO:0000256" key="2">
    <source>
        <dbReference type="SAM" id="MobiDB-lite"/>
    </source>
</evidence>
<keyword evidence="3" id="KW-1133">Transmembrane helix</keyword>
<keyword evidence="3" id="KW-0472">Membrane</keyword>
<feature type="region of interest" description="Disordered" evidence="2">
    <location>
        <begin position="188"/>
        <end position="209"/>
    </location>
</feature>
<accession>A0A9Q1QKZ9</accession>
<feature type="domain" description="PPIase cyclophilin-type" evidence="4">
    <location>
        <begin position="80"/>
        <end position="206"/>
    </location>
</feature>
<comment type="caution">
    <text evidence="5">The sequence shown here is derived from an EMBL/GenBank/DDBJ whole genome shotgun (WGS) entry which is preliminary data.</text>
</comment>
<dbReference type="InterPro" id="IPR029000">
    <property type="entry name" value="Cyclophilin-like_dom_sf"/>
</dbReference>
<dbReference type="PROSITE" id="PS50072">
    <property type="entry name" value="CSA_PPIASE_2"/>
    <property type="match status" value="1"/>
</dbReference>
<keyword evidence="6" id="KW-1185">Reference proteome</keyword>
<evidence type="ECO:0000313" key="6">
    <source>
        <dbReference type="Proteomes" id="UP001153076"/>
    </source>
</evidence>
<gene>
    <name evidence="5" type="ORF">Cgig2_032734</name>
</gene>
<dbReference type="SUPFAM" id="SSF50891">
    <property type="entry name" value="Cyclophilin-like"/>
    <property type="match status" value="1"/>
</dbReference>
<dbReference type="FunFam" id="2.40.100.10:FF:000029">
    <property type="entry name" value="Peptidyl-prolyl cis-trans isomerase"/>
    <property type="match status" value="1"/>
</dbReference>
<name>A0A9Q1QKZ9_9CARY</name>
<dbReference type="EMBL" id="JAKOGI010000110">
    <property type="protein sequence ID" value="KAJ8443910.1"/>
    <property type="molecule type" value="Genomic_DNA"/>
</dbReference>
<evidence type="ECO:0000256" key="3">
    <source>
        <dbReference type="SAM" id="Phobius"/>
    </source>
</evidence>
<dbReference type="PANTHER" id="PTHR11071">
    <property type="entry name" value="PEPTIDYL-PROLYL CIS-TRANS ISOMERASE"/>
    <property type="match status" value="1"/>
</dbReference>